<name>A0A3B0YNS6_9ZZZZ</name>
<evidence type="ECO:0000313" key="1">
    <source>
        <dbReference type="EMBL" id="VAW70086.1"/>
    </source>
</evidence>
<dbReference type="EMBL" id="UOFJ01000491">
    <property type="protein sequence ID" value="VAW70086.1"/>
    <property type="molecule type" value="Genomic_DNA"/>
</dbReference>
<dbReference type="GO" id="GO:0008237">
    <property type="term" value="F:metallopeptidase activity"/>
    <property type="evidence" value="ECO:0007669"/>
    <property type="project" value="InterPro"/>
</dbReference>
<protein>
    <submittedName>
        <fullName evidence="1">Uncharacterized protein</fullName>
    </submittedName>
</protein>
<gene>
    <name evidence="1" type="ORF">MNBD_GAMMA10-1533</name>
</gene>
<organism evidence="1">
    <name type="scientific">hydrothermal vent metagenome</name>
    <dbReference type="NCBI Taxonomy" id="652676"/>
    <lineage>
        <taxon>unclassified sequences</taxon>
        <taxon>metagenomes</taxon>
        <taxon>ecological metagenomes</taxon>
    </lineage>
</organism>
<dbReference type="AlphaFoldDB" id="A0A3B0YNS6"/>
<reference evidence="1" key="1">
    <citation type="submission" date="2018-06" db="EMBL/GenBank/DDBJ databases">
        <authorList>
            <person name="Zhirakovskaya E."/>
        </authorList>
    </citation>
    <scope>NUCLEOTIDE SEQUENCE</scope>
</reference>
<proteinExistence type="predicted"/>
<dbReference type="InterPro" id="IPR024079">
    <property type="entry name" value="MetalloPept_cat_dom_sf"/>
</dbReference>
<sequence length="214" mass="24382">MPILIAGETGISSETDVRAGTIGICGINDVFDLYLVKLANNNYKLIIFMKVQFFFDDGDGGKWTFHEKVSFINRWKFAIQTKWGGRLIKTLKSGKTVDIDFQFKTQIAGWMFDHWEITVEKVKKFAVSSVNPVMGNVSLDSLDLKLTLKKGGGRQRGVVHEFGHMLGLADEYKKSSPFNKDYKSIMNGGELIFKRHDSPYMKWLEDKLQEKGIE</sequence>
<dbReference type="SUPFAM" id="SSF55486">
    <property type="entry name" value="Metalloproteases ('zincins'), catalytic domain"/>
    <property type="match status" value="1"/>
</dbReference>
<accession>A0A3B0YNS6</accession>
<dbReference type="Gene3D" id="3.40.390.10">
    <property type="entry name" value="Collagenase (Catalytic Domain)"/>
    <property type="match status" value="1"/>
</dbReference>